<accession>A0A0L0F8E8</accession>
<feature type="non-terminal residue" evidence="2">
    <location>
        <position position="1"/>
    </location>
</feature>
<evidence type="ECO:0000313" key="2">
    <source>
        <dbReference type="EMBL" id="KNC72994.1"/>
    </source>
</evidence>
<proteinExistence type="predicted"/>
<reference evidence="2 3" key="1">
    <citation type="submission" date="2011-02" db="EMBL/GenBank/DDBJ databases">
        <title>The Genome Sequence of Sphaeroforma arctica JP610.</title>
        <authorList>
            <consortium name="The Broad Institute Genome Sequencing Platform"/>
            <person name="Russ C."/>
            <person name="Cuomo C."/>
            <person name="Young S.K."/>
            <person name="Zeng Q."/>
            <person name="Gargeya S."/>
            <person name="Alvarado L."/>
            <person name="Berlin A."/>
            <person name="Chapman S.B."/>
            <person name="Chen Z."/>
            <person name="Freedman E."/>
            <person name="Gellesch M."/>
            <person name="Goldberg J."/>
            <person name="Griggs A."/>
            <person name="Gujja S."/>
            <person name="Heilman E."/>
            <person name="Heiman D."/>
            <person name="Howarth C."/>
            <person name="Mehta T."/>
            <person name="Neiman D."/>
            <person name="Pearson M."/>
            <person name="Roberts A."/>
            <person name="Saif S."/>
            <person name="Shea T."/>
            <person name="Shenoy N."/>
            <person name="Sisk P."/>
            <person name="Stolte C."/>
            <person name="Sykes S."/>
            <person name="White J."/>
            <person name="Yandava C."/>
            <person name="Burger G."/>
            <person name="Gray M.W."/>
            <person name="Holland P.W.H."/>
            <person name="King N."/>
            <person name="Lang F.B.F."/>
            <person name="Roger A.J."/>
            <person name="Ruiz-Trillo I."/>
            <person name="Haas B."/>
            <person name="Nusbaum C."/>
            <person name="Birren B."/>
        </authorList>
    </citation>
    <scope>NUCLEOTIDE SEQUENCE [LARGE SCALE GENOMIC DNA]</scope>
    <source>
        <strain evidence="2 3">JP610</strain>
    </source>
</reference>
<protein>
    <recommendedName>
        <fullName evidence="1">EAL domain-containing protein</fullName>
    </recommendedName>
</protein>
<name>A0A0L0F8E8_9EUKA</name>
<dbReference type="GeneID" id="25914948"/>
<feature type="domain" description="EAL" evidence="1">
    <location>
        <begin position="1"/>
        <end position="87"/>
    </location>
</feature>
<organism evidence="2 3">
    <name type="scientific">Sphaeroforma arctica JP610</name>
    <dbReference type="NCBI Taxonomy" id="667725"/>
    <lineage>
        <taxon>Eukaryota</taxon>
        <taxon>Ichthyosporea</taxon>
        <taxon>Ichthyophonida</taxon>
        <taxon>Sphaeroforma</taxon>
    </lineage>
</organism>
<gene>
    <name evidence="2" type="ORF">SARC_14444</name>
</gene>
<dbReference type="AlphaFoldDB" id="A0A0L0F8E8"/>
<evidence type="ECO:0000313" key="3">
    <source>
        <dbReference type="Proteomes" id="UP000054560"/>
    </source>
</evidence>
<evidence type="ECO:0000259" key="1">
    <source>
        <dbReference type="PROSITE" id="PS50883"/>
    </source>
</evidence>
<dbReference type="PROSITE" id="PS50883">
    <property type="entry name" value="EAL"/>
    <property type="match status" value="1"/>
</dbReference>
<dbReference type="Proteomes" id="UP000054560">
    <property type="component" value="Unassembled WGS sequence"/>
</dbReference>
<dbReference type="EMBL" id="KQ246233">
    <property type="protein sequence ID" value="KNC72994.1"/>
    <property type="molecule type" value="Genomic_DNA"/>
</dbReference>
<sequence length="87" mass="9612">IDDYTAAEIKAAYTRDMLKSDTDTLRADEALWAKLVEDENKAAVPERIISTAPMGEFIFAQTIRQNQAVSVAMVTRGIQPSGESYCL</sequence>
<keyword evidence="3" id="KW-1185">Reference proteome</keyword>
<dbReference type="RefSeq" id="XP_014146896.1">
    <property type="nucleotide sequence ID" value="XM_014291421.1"/>
</dbReference>
<dbReference type="InterPro" id="IPR001633">
    <property type="entry name" value="EAL_dom"/>
</dbReference>